<dbReference type="GO" id="GO:0006310">
    <property type="term" value="P:DNA recombination"/>
    <property type="evidence" value="ECO:0007669"/>
    <property type="project" value="UniProtKB-KW"/>
</dbReference>
<keyword evidence="3 5" id="KW-0238">DNA-binding</keyword>
<evidence type="ECO:0000256" key="1">
    <source>
        <dbReference type="ARBA" id="ARBA00008857"/>
    </source>
</evidence>
<dbReference type="InterPro" id="IPR038488">
    <property type="entry name" value="Integrase_DNA-bd_sf"/>
</dbReference>
<evidence type="ECO:0000313" key="9">
    <source>
        <dbReference type="Proteomes" id="UP000077763"/>
    </source>
</evidence>
<protein>
    <submittedName>
        <fullName evidence="8">Integrase</fullName>
    </submittedName>
</protein>
<dbReference type="Gene3D" id="1.10.443.10">
    <property type="entry name" value="Intergrase catalytic core"/>
    <property type="match status" value="1"/>
</dbReference>
<dbReference type="InterPro" id="IPR025166">
    <property type="entry name" value="Integrase_DNA_bind_dom"/>
</dbReference>
<dbReference type="InterPro" id="IPR053876">
    <property type="entry name" value="Phage_int_M"/>
</dbReference>
<dbReference type="CDD" id="cd00801">
    <property type="entry name" value="INT_P4_C"/>
    <property type="match status" value="1"/>
</dbReference>
<dbReference type="GO" id="GO:0015074">
    <property type="term" value="P:DNA integration"/>
    <property type="evidence" value="ECO:0007669"/>
    <property type="project" value="UniProtKB-KW"/>
</dbReference>
<dbReference type="EMBL" id="LUUH01000052">
    <property type="protein sequence ID" value="OAI03861.1"/>
    <property type="molecule type" value="Genomic_DNA"/>
</dbReference>
<comment type="caution">
    <text evidence="8">The sequence shown here is derived from an EMBL/GenBank/DDBJ whole genome shotgun (WGS) entry which is preliminary data.</text>
</comment>
<proteinExistence type="inferred from homology"/>
<dbReference type="InterPro" id="IPR011010">
    <property type="entry name" value="DNA_brk_join_enz"/>
</dbReference>
<dbReference type="SUPFAM" id="SSF56349">
    <property type="entry name" value="DNA breaking-rejoining enzymes"/>
    <property type="match status" value="1"/>
</dbReference>
<evidence type="ECO:0000256" key="2">
    <source>
        <dbReference type="ARBA" id="ARBA00022908"/>
    </source>
</evidence>
<dbReference type="PROSITE" id="PS51900">
    <property type="entry name" value="CB"/>
    <property type="match status" value="1"/>
</dbReference>
<dbReference type="Pfam" id="PF13356">
    <property type="entry name" value="Arm-DNA-bind_3"/>
    <property type="match status" value="1"/>
</dbReference>
<dbReference type="InterPro" id="IPR010998">
    <property type="entry name" value="Integrase_recombinase_N"/>
</dbReference>
<keyword evidence="4" id="KW-0233">DNA recombination</keyword>
<organism evidence="8 9">
    <name type="scientific">Methylomonas methanica</name>
    <dbReference type="NCBI Taxonomy" id="421"/>
    <lineage>
        <taxon>Bacteria</taxon>
        <taxon>Pseudomonadati</taxon>
        <taxon>Pseudomonadota</taxon>
        <taxon>Gammaproteobacteria</taxon>
        <taxon>Methylococcales</taxon>
        <taxon>Methylococcaceae</taxon>
        <taxon>Methylomonas</taxon>
    </lineage>
</organism>
<dbReference type="Pfam" id="PF22022">
    <property type="entry name" value="Phage_int_M"/>
    <property type="match status" value="1"/>
</dbReference>
<dbReference type="InterPro" id="IPR002104">
    <property type="entry name" value="Integrase_catalytic"/>
</dbReference>
<dbReference type="PANTHER" id="PTHR30629">
    <property type="entry name" value="PROPHAGE INTEGRASE"/>
    <property type="match status" value="1"/>
</dbReference>
<evidence type="ECO:0000256" key="5">
    <source>
        <dbReference type="PROSITE-ProRule" id="PRU01248"/>
    </source>
</evidence>
<dbReference type="Proteomes" id="UP000077763">
    <property type="component" value="Unassembled WGS sequence"/>
</dbReference>
<evidence type="ECO:0000259" key="6">
    <source>
        <dbReference type="PROSITE" id="PS51898"/>
    </source>
</evidence>
<sequence length="400" mass="45498">MSRILNKLNARKVVTIKTPGYHSDGGGLYLQVSPTLSKSWIFKFVRNKKATEIGLGSFGDISLEAAREQASEYRKLLKQGLNPLVEKRKIERELHLSVAKSMTFAECASAYIEINRHGWKNPKHAQQWSNTLEQYAYPTIGKLPVAEVDTALVVKCLEGIWTSKNETASRLRGRIETVLDWATVSKYREGENPARWRGHLDKILPKPSKVQNVEHHAALPYTDISEFIVKLRNQQGIAARCLEFTILTAARTNESIGATWDEIDVISQTWTIPVERMKANKPHRVPLSPRAMAIVQEMSLLKTNEFVFPGLKRGLSNMAMLQLLKRMGLPELTVHGFRSSFRDWAAETTHYPNEVVEMALAHTIKNQAEAAYRRGDLMEKRSQLMADWTRYCDQGNQTLR</sequence>
<feature type="domain" description="Tyr recombinase" evidence="6">
    <location>
        <begin position="214"/>
        <end position="385"/>
    </location>
</feature>
<dbReference type="InterPro" id="IPR013762">
    <property type="entry name" value="Integrase-like_cat_sf"/>
</dbReference>
<dbReference type="InterPro" id="IPR044068">
    <property type="entry name" value="CB"/>
</dbReference>
<reference evidence="8 9" key="1">
    <citation type="submission" date="2016-03" db="EMBL/GenBank/DDBJ databases">
        <authorList>
            <person name="Ploux O."/>
        </authorList>
    </citation>
    <scope>NUCLEOTIDE SEQUENCE [LARGE SCALE GENOMIC DNA]</scope>
    <source>
        <strain evidence="8 9">R-45371</strain>
    </source>
</reference>
<dbReference type="InterPro" id="IPR050808">
    <property type="entry name" value="Phage_Integrase"/>
</dbReference>
<dbReference type="GO" id="GO:0003677">
    <property type="term" value="F:DNA binding"/>
    <property type="evidence" value="ECO:0007669"/>
    <property type="project" value="UniProtKB-UniRule"/>
</dbReference>
<keyword evidence="2" id="KW-0229">DNA integration</keyword>
<dbReference type="PROSITE" id="PS51898">
    <property type="entry name" value="TYR_RECOMBINASE"/>
    <property type="match status" value="1"/>
</dbReference>
<dbReference type="Gene3D" id="3.30.160.390">
    <property type="entry name" value="Integrase, DNA-binding domain"/>
    <property type="match status" value="1"/>
</dbReference>
<dbReference type="AlphaFoldDB" id="A0A177ME04"/>
<evidence type="ECO:0000256" key="4">
    <source>
        <dbReference type="ARBA" id="ARBA00023172"/>
    </source>
</evidence>
<evidence type="ECO:0000259" key="7">
    <source>
        <dbReference type="PROSITE" id="PS51900"/>
    </source>
</evidence>
<dbReference type="PANTHER" id="PTHR30629:SF2">
    <property type="entry name" value="PROPHAGE INTEGRASE INTS-RELATED"/>
    <property type="match status" value="1"/>
</dbReference>
<accession>A0A177ME04</accession>
<evidence type="ECO:0000313" key="8">
    <source>
        <dbReference type="EMBL" id="OAI03861.1"/>
    </source>
</evidence>
<comment type="similarity">
    <text evidence="1">Belongs to the 'phage' integrase family.</text>
</comment>
<evidence type="ECO:0000256" key="3">
    <source>
        <dbReference type="ARBA" id="ARBA00023125"/>
    </source>
</evidence>
<dbReference type="Gene3D" id="1.10.150.130">
    <property type="match status" value="1"/>
</dbReference>
<feature type="domain" description="Core-binding (CB)" evidence="7">
    <location>
        <begin position="102"/>
        <end position="183"/>
    </location>
</feature>
<gene>
    <name evidence="8" type="ORF">A1353_14065</name>
</gene>
<name>A0A177ME04_METMH</name>
<dbReference type="Pfam" id="PF00589">
    <property type="entry name" value="Phage_integrase"/>
    <property type="match status" value="1"/>
</dbReference>